<feature type="region of interest" description="Disordered" evidence="3">
    <location>
        <begin position="82"/>
        <end position="113"/>
    </location>
</feature>
<evidence type="ECO:0000313" key="6">
    <source>
        <dbReference type="Proteomes" id="UP001583186"/>
    </source>
</evidence>
<dbReference type="Pfam" id="PF22061">
    <property type="entry name" value="CSN7_HB_subdom"/>
    <property type="match status" value="1"/>
</dbReference>
<dbReference type="InterPro" id="IPR045237">
    <property type="entry name" value="COPS7/eIF3m"/>
</dbReference>
<evidence type="ECO:0000256" key="2">
    <source>
        <dbReference type="ARBA" id="ARBA00022790"/>
    </source>
</evidence>
<dbReference type="PROSITE" id="PS50250">
    <property type="entry name" value="PCI"/>
    <property type="match status" value="1"/>
</dbReference>
<comment type="similarity">
    <text evidence="1">Belongs to the CSN7/EIF3M family. CSN7 subfamily.</text>
</comment>
<dbReference type="EMBL" id="JAWCUI010000021">
    <property type="protein sequence ID" value="KAL1896878.1"/>
    <property type="molecule type" value="Genomic_DNA"/>
</dbReference>
<evidence type="ECO:0000313" key="5">
    <source>
        <dbReference type="EMBL" id="KAL1896878.1"/>
    </source>
</evidence>
<dbReference type="Proteomes" id="UP001583186">
    <property type="component" value="Unassembled WGS sequence"/>
</dbReference>
<gene>
    <name evidence="5" type="ORF">Sste5346_004512</name>
</gene>
<name>A0ABR3ZAK7_9PEZI</name>
<dbReference type="InterPro" id="IPR000717">
    <property type="entry name" value="PCI_dom"/>
</dbReference>
<feature type="compositionally biased region" description="Gly residues" evidence="3">
    <location>
        <begin position="262"/>
        <end position="275"/>
    </location>
</feature>
<keyword evidence="2" id="KW-0736">Signalosome</keyword>
<accession>A0ABR3ZAK7</accession>
<evidence type="ECO:0000256" key="3">
    <source>
        <dbReference type="SAM" id="MobiDB-lite"/>
    </source>
</evidence>
<dbReference type="PANTHER" id="PTHR15350">
    <property type="entry name" value="COP9 SIGNALOSOME COMPLEX SUBUNIT 7/DENDRITIC CELL PROTEIN GA17"/>
    <property type="match status" value="1"/>
</dbReference>
<dbReference type="SMART" id="SM00088">
    <property type="entry name" value="PINT"/>
    <property type="match status" value="1"/>
</dbReference>
<evidence type="ECO:0000256" key="1">
    <source>
        <dbReference type="ARBA" id="ARBA00008482"/>
    </source>
</evidence>
<proteinExistence type="inferred from homology"/>
<organism evidence="5 6">
    <name type="scientific">Sporothrix stenoceras</name>
    <dbReference type="NCBI Taxonomy" id="5173"/>
    <lineage>
        <taxon>Eukaryota</taxon>
        <taxon>Fungi</taxon>
        <taxon>Dikarya</taxon>
        <taxon>Ascomycota</taxon>
        <taxon>Pezizomycotina</taxon>
        <taxon>Sordariomycetes</taxon>
        <taxon>Sordariomycetidae</taxon>
        <taxon>Ophiostomatales</taxon>
        <taxon>Ophiostomataceae</taxon>
        <taxon>Sporothrix</taxon>
    </lineage>
</organism>
<feature type="compositionally biased region" description="Low complexity" evidence="3">
    <location>
        <begin position="309"/>
        <end position="320"/>
    </location>
</feature>
<feature type="region of interest" description="Disordered" evidence="3">
    <location>
        <begin position="250"/>
        <end position="356"/>
    </location>
</feature>
<protein>
    <recommendedName>
        <fullName evidence="4">PCI domain-containing protein</fullName>
    </recommendedName>
</protein>
<keyword evidence="6" id="KW-1185">Reference proteome</keyword>
<feature type="compositionally biased region" description="Low complexity" evidence="3">
    <location>
        <begin position="83"/>
        <end position="108"/>
    </location>
</feature>
<comment type="caution">
    <text evidence="5">The sequence shown here is derived from an EMBL/GenBank/DDBJ whole genome shotgun (WGS) entry which is preliminary data.</text>
</comment>
<dbReference type="Pfam" id="PF01399">
    <property type="entry name" value="PCI"/>
    <property type="match status" value="1"/>
</dbReference>
<dbReference type="PANTHER" id="PTHR15350:SF5">
    <property type="entry name" value="COP9 SIGNALOSOME COMPLEX SUBUNIT 7"/>
    <property type="match status" value="1"/>
</dbReference>
<sequence length="356" mass="37797">MAQLKAMDALEPFVALSKSANSPRQVADLVVRATSHPSTYFFAELLQTPQIQALASADPEYAPYLTVLQIFSYGTYADYERGTAPSPSTKSTQSSQPQSQAAPPTSTSPLPPLTDVQATKLRHLSLISLATDRASLGYDHLVRELRLEDARQLETLVMAAVYAGLVTGTLDPAHQVVRISAVAPIRDPTPDAIPKLHSALSNWSQRCETTLAGLDAQIAGIRRTAAARAEETQKWDSQFKRAVETERRAMLNKDNSGSAAGSAGGEELGGAGGGAVWSHGKRQMTLNVSSGGKGIGNPRFNKRGSNLMASSSSAAPSSQSVPGPQGTPRFADDHGATDAMDLDDDEADGNKRNRND</sequence>
<feature type="domain" description="PCI" evidence="4">
    <location>
        <begin position="1"/>
        <end position="184"/>
    </location>
</feature>
<reference evidence="5 6" key="1">
    <citation type="journal article" date="2024" name="IMA Fungus">
        <title>IMA Genome - F19 : A genome assembly and annotation guide to empower mycologists, including annotated draft genome sequences of Ceratocystis pirilliformis, Diaporthe australafricana, Fusarium ophioides, Paecilomyces lecythidis, and Sporothrix stenoceras.</title>
        <authorList>
            <person name="Aylward J."/>
            <person name="Wilson A.M."/>
            <person name="Visagie C.M."/>
            <person name="Spraker J."/>
            <person name="Barnes I."/>
            <person name="Buitendag C."/>
            <person name="Ceriani C."/>
            <person name="Del Mar Angel L."/>
            <person name="du Plessis D."/>
            <person name="Fuchs T."/>
            <person name="Gasser K."/>
            <person name="Kramer D."/>
            <person name="Li W."/>
            <person name="Munsamy K."/>
            <person name="Piso A."/>
            <person name="Price J.L."/>
            <person name="Sonnekus B."/>
            <person name="Thomas C."/>
            <person name="van der Nest A."/>
            <person name="van Dijk A."/>
            <person name="van Heerden A."/>
            <person name="van Vuuren N."/>
            <person name="Yilmaz N."/>
            <person name="Duong T.A."/>
            <person name="van der Merwe N.A."/>
            <person name="Wingfield M.J."/>
            <person name="Wingfield B.D."/>
        </authorList>
    </citation>
    <scope>NUCLEOTIDE SEQUENCE [LARGE SCALE GENOMIC DNA]</scope>
    <source>
        <strain evidence="5 6">CMW 5346</strain>
    </source>
</reference>
<evidence type="ECO:0000259" key="4">
    <source>
        <dbReference type="PROSITE" id="PS50250"/>
    </source>
</evidence>